<accession>A0A419S9F8</accession>
<evidence type="ECO:0000256" key="1">
    <source>
        <dbReference type="ARBA" id="ARBA00022729"/>
    </source>
</evidence>
<evidence type="ECO:0000259" key="3">
    <source>
        <dbReference type="PROSITE" id="PS51841"/>
    </source>
</evidence>
<dbReference type="PROSITE" id="PS51841">
    <property type="entry name" value="LTD"/>
    <property type="match status" value="1"/>
</dbReference>
<feature type="domain" description="LTD" evidence="3">
    <location>
        <begin position="311"/>
        <end position="438"/>
    </location>
</feature>
<evidence type="ECO:0000313" key="4">
    <source>
        <dbReference type="EMBL" id="RKD18630.1"/>
    </source>
</evidence>
<name>A0A419S9F8_9SPHI</name>
<dbReference type="Proteomes" id="UP000283433">
    <property type="component" value="Unassembled WGS sequence"/>
</dbReference>
<gene>
    <name evidence="4" type="ORF">BCY91_14940</name>
</gene>
<reference evidence="4 5" key="1">
    <citation type="submission" date="2016-07" db="EMBL/GenBank/DDBJ databases">
        <title>Genome of Pelobium manganitolerans.</title>
        <authorList>
            <person name="Wu S."/>
            <person name="Wang G."/>
        </authorList>
    </citation>
    <scope>NUCLEOTIDE SEQUENCE [LARGE SCALE GENOMIC DNA]</scope>
    <source>
        <strain evidence="4 5">YS-25</strain>
    </source>
</reference>
<dbReference type="Gene3D" id="2.60.40.1260">
    <property type="entry name" value="Lamin Tail domain"/>
    <property type="match status" value="1"/>
</dbReference>
<dbReference type="SUPFAM" id="SSF74853">
    <property type="entry name" value="Lamin A/C globular tail domain"/>
    <property type="match status" value="1"/>
</dbReference>
<dbReference type="OrthoDB" id="9758406at2"/>
<dbReference type="InterPro" id="IPR001322">
    <property type="entry name" value="Lamin_tail_dom"/>
</dbReference>
<proteinExistence type="predicted"/>
<evidence type="ECO:0000256" key="2">
    <source>
        <dbReference type="SAM" id="SignalP"/>
    </source>
</evidence>
<comment type="caution">
    <text evidence="4">The sequence shown here is derived from an EMBL/GenBank/DDBJ whole genome shotgun (WGS) entry which is preliminary data.</text>
</comment>
<keyword evidence="1 2" id="KW-0732">Signal</keyword>
<feature type="chain" id="PRO_5019443007" description="LTD domain-containing protein" evidence="2">
    <location>
        <begin position="19"/>
        <end position="870"/>
    </location>
</feature>
<dbReference type="Pfam" id="PF13585">
    <property type="entry name" value="CHU_C"/>
    <property type="match status" value="1"/>
</dbReference>
<feature type="signal peptide" evidence="2">
    <location>
        <begin position="1"/>
        <end position="18"/>
    </location>
</feature>
<dbReference type="InterPro" id="IPR014755">
    <property type="entry name" value="Cu-Rt/internalin_Ig-like"/>
</dbReference>
<dbReference type="Gene3D" id="2.60.40.4070">
    <property type="match status" value="1"/>
</dbReference>
<keyword evidence="5" id="KW-1185">Reference proteome</keyword>
<dbReference type="EMBL" id="MBTA01000004">
    <property type="protein sequence ID" value="RKD18630.1"/>
    <property type="molecule type" value="Genomic_DNA"/>
</dbReference>
<protein>
    <recommendedName>
        <fullName evidence="3">LTD domain-containing protein</fullName>
    </recommendedName>
</protein>
<dbReference type="Pfam" id="PF00932">
    <property type="entry name" value="LTD"/>
    <property type="match status" value="1"/>
</dbReference>
<dbReference type="Gene3D" id="2.60.40.1220">
    <property type="match status" value="2"/>
</dbReference>
<dbReference type="RefSeq" id="WP_120180808.1">
    <property type="nucleotide sequence ID" value="NZ_MBTA01000004.1"/>
</dbReference>
<sequence length="870" mass="94828">MGKFLLFFNLFIVNIALCQVNDNFSDGDFTQNPAWQADATTNFAVNNGQLQSNSTTANSSFYISTENSLASACSWEFDVNLKFATSGNNYVDVYLISNNANLKSTNLNGYFVRIGDTSDEVSLYKRSGTTSSSLKLIDGRDGSVYSSSNNNFKFRISRGADGLFTLERDSTGTGNNFVAEGTVLDNTFASTVAFGFYVQQSTASFFQKHFFDNILIKTVVPDTTPPSLAKTSVASDGKQLTLDFDEALDALTAKNTGNYLVMPGSIVPTDATVNGSAVVLSLGNQLGTGTYTLNFSGIKDLKGNVASAQTASFTYKRPYLPKYNDIVINEIFPDPSPQIDLPTSEFVELWNRSNEDISLKGFKYKDAASTYTFADDSIKAGEYVILCAMADVSNYLPFGRVIGLGTWPSLNNGSDSLKLLSPSGDLISAVNHQNTWYKDENKRSGGWTLELIDPESFCKPSQNYTASVDASGGTPGRVNSTYLSNKTLEPLQLVSVALQDSVTLILTFNRGLDSLQASLPSHYNLNNGIGEPAVVTPIAPNFNLVELSYAEPLGTNKTYSLTVNNLNDCGTAVLAEAKKEFIVPGKIEIGDVLISEILFNPKAGGVDFVEIYNASDKILDFKDLRIATLANNKDSLVSIKAVSSASLFFEPKTYWVLSANPDSVKAQYFTAHPNRFVKLASLPAFADDKGVVVLLNREGKLEQFAYNKNMHFALLKDVEGVSLERVSFIKPTDAAGNFRSATAASSYATPADENSQRTPGFALSNEAVFLPSKSFSPDNDGFEDLLTIHYKFAEAGKVANVSIYDDQGKQVKKLVSNQTLNADGQWVWDGFTENNRLAKTGIYVFYIEIFELNGRVEKFKKTAVLASKLN</sequence>
<organism evidence="4 5">
    <name type="scientific">Pelobium manganitolerans</name>
    <dbReference type="NCBI Taxonomy" id="1842495"/>
    <lineage>
        <taxon>Bacteria</taxon>
        <taxon>Pseudomonadati</taxon>
        <taxon>Bacteroidota</taxon>
        <taxon>Sphingobacteriia</taxon>
        <taxon>Sphingobacteriales</taxon>
        <taxon>Sphingobacteriaceae</taxon>
        <taxon>Pelobium</taxon>
    </lineage>
</organism>
<evidence type="ECO:0000313" key="5">
    <source>
        <dbReference type="Proteomes" id="UP000283433"/>
    </source>
</evidence>
<dbReference type="InterPro" id="IPR036415">
    <property type="entry name" value="Lamin_tail_dom_sf"/>
</dbReference>
<dbReference type="AlphaFoldDB" id="A0A419S9F8"/>